<dbReference type="AlphaFoldDB" id="L9XME1"/>
<accession>L9XME1</accession>
<feature type="domain" description="UspA" evidence="2">
    <location>
        <begin position="3"/>
        <end position="137"/>
    </location>
</feature>
<dbReference type="InterPro" id="IPR014729">
    <property type="entry name" value="Rossmann-like_a/b/a_fold"/>
</dbReference>
<dbReference type="CDD" id="cd00293">
    <property type="entry name" value="USP-like"/>
    <property type="match status" value="1"/>
</dbReference>
<comment type="similarity">
    <text evidence="1">Belongs to the universal stress protein A family.</text>
</comment>
<evidence type="ECO:0000256" key="1">
    <source>
        <dbReference type="ARBA" id="ARBA00008791"/>
    </source>
</evidence>
<dbReference type="STRING" id="1227496.C489_20611"/>
<reference evidence="3 4" key="1">
    <citation type="journal article" date="2014" name="PLoS Genet.">
        <title>Phylogenetically driven sequencing of extremely halophilic archaea reveals strategies for static and dynamic osmo-response.</title>
        <authorList>
            <person name="Becker E.A."/>
            <person name="Seitzer P.M."/>
            <person name="Tritt A."/>
            <person name="Larsen D."/>
            <person name="Krusor M."/>
            <person name="Yao A.I."/>
            <person name="Wu D."/>
            <person name="Madern D."/>
            <person name="Eisen J.A."/>
            <person name="Darling A.E."/>
            <person name="Facciotti M.T."/>
        </authorList>
    </citation>
    <scope>NUCLEOTIDE SEQUENCE [LARGE SCALE GENOMIC DNA]</scope>
    <source>
        <strain evidence="3 4">JCM 10478</strain>
    </source>
</reference>
<evidence type="ECO:0000259" key="2">
    <source>
        <dbReference type="Pfam" id="PF00582"/>
    </source>
</evidence>
<evidence type="ECO:0000313" key="4">
    <source>
        <dbReference type="Proteomes" id="UP000011632"/>
    </source>
</evidence>
<keyword evidence="4" id="KW-1185">Reference proteome</keyword>
<dbReference type="InterPro" id="IPR006016">
    <property type="entry name" value="UspA"/>
</dbReference>
<dbReference type="RefSeq" id="WP_006433226.1">
    <property type="nucleotide sequence ID" value="NZ_AOID01000064.1"/>
</dbReference>
<gene>
    <name evidence="3" type="ORF">C489_20611</name>
</gene>
<dbReference type="PANTHER" id="PTHR46268">
    <property type="entry name" value="STRESS RESPONSE PROTEIN NHAX"/>
    <property type="match status" value="1"/>
</dbReference>
<dbReference type="EMBL" id="AOID01000064">
    <property type="protein sequence ID" value="ELY62954.1"/>
    <property type="molecule type" value="Genomic_DNA"/>
</dbReference>
<protein>
    <submittedName>
        <fullName evidence="3">UspA domain-containing protein</fullName>
    </submittedName>
</protein>
<dbReference type="PANTHER" id="PTHR46268:SF6">
    <property type="entry name" value="UNIVERSAL STRESS PROTEIN UP12"/>
    <property type="match status" value="1"/>
</dbReference>
<evidence type="ECO:0000313" key="3">
    <source>
        <dbReference type="EMBL" id="ELY62954.1"/>
    </source>
</evidence>
<comment type="caution">
    <text evidence="3">The sequence shown here is derived from an EMBL/GenBank/DDBJ whole genome shotgun (WGS) entry which is preliminary data.</text>
</comment>
<proteinExistence type="inferred from homology"/>
<dbReference type="OrthoDB" id="169922at2157"/>
<name>L9XME1_9EURY</name>
<dbReference type="Proteomes" id="UP000011632">
    <property type="component" value="Unassembled WGS sequence"/>
</dbReference>
<organism evidence="3 4">
    <name type="scientific">Natrinema versiforme JCM 10478</name>
    <dbReference type="NCBI Taxonomy" id="1227496"/>
    <lineage>
        <taxon>Archaea</taxon>
        <taxon>Methanobacteriati</taxon>
        <taxon>Methanobacteriota</taxon>
        <taxon>Stenosarchaea group</taxon>
        <taxon>Halobacteria</taxon>
        <taxon>Halobacteriales</taxon>
        <taxon>Natrialbaceae</taxon>
        <taxon>Natrinema</taxon>
    </lineage>
</organism>
<dbReference type="Gene3D" id="3.40.50.620">
    <property type="entry name" value="HUPs"/>
    <property type="match status" value="1"/>
</dbReference>
<dbReference type="SUPFAM" id="SSF52402">
    <property type="entry name" value="Adenine nucleotide alpha hydrolases-like"/>
    <property type="match status" value="1"/>
</dbReference>
<dbReference type="Pfam" id="PF00582">
    <property type="entry name" value="Usp"/>
    <property type="match status" value="1"/>
</dbReference>
<sequence>MVIVAAVDRSDRADTVIKQAKVLAEAFADTIHVVHVLSTSEFVNLGRTKAKEGDPIDMESVKNVASNISEEAAEPLSRPFEAVGLMGNPSDEIVNYADEQDARYIVVAGRKRSPTGKAIFGSVNQSILLNSECPVVMSTDN</sequence>